<dbReference type="GO" id="GO:0009234">
    <property type="term" value="P:menaquinone biosynthetic process"/>
    <property type="evidence" value="ECO:0007669"/>
    <property type="project" value="UniProtKB-UniRule"/>
</dbReference>
<dbReference type="AlphaFoldDB" id="A0A9D9DL10"/>
<keyword evidence="4" id="KW-0326">Glycosidase</keyword>
<dbReference type="GO" id="GO:0009116">
    <property type="term" value="P:nucleoside metabolic process"/>
    <property type="evidence" value="ECO:0007669"/>
    <property type="project" value="InterPro"/>
</dbReference>
<dbReference type="GO" id="GO:0008782">
    <property type="term" value="F:adenosylhomocysteine nucleosidase activity"/>
    <property type="evidence" value="ECO:0007669"/>
    <property type="project" value="TreeGrafter"/>
</dbReference>
<dbReference type="GO" id="GO:0019284">
    <property type="term" value="P:L-methionine salvage from S-adenosylmethionine"/>
    <property type="evidence" value="ECO:0007669"/>
    <property type="project" value="TreeGrafter"/>
</dbReference>
<proteinExistence type="inferred from homology"/>
<keyword evidence="1 4" id="KW-0378">Hydrolase</keyword>
<feature type="domain" description="Nucleoside phosphorylase" evidence="3">
    <location>
        <begin position="38"/>
        <end position="224"/>
    </location>
</feature>
<dbReference type="EMBL" id="JADINB010000155">
    <property type="protein sequence ID" value="MBO8429714.1"/>
    <property type="molecule type" value="Genomic_DNA"/>
</dbReference>
<sequence length="234" mass="26051">MKRILIMAAEQEELDAALAAYKPCEGLLQNAAKVDFMLCGIGMASACYAITRKICEAKAAKECYDIAILIGLAGSYCIKDFPIGSVALIEKAYIGDLGFDTPSGLKTLFDTKVLDSNIFPFKDGALYRKEADMATEEFLKRFRSASAVTRQTFTGSPAKKEEMVEKFSSQIEDMEGAALHFVCQMEKIPFFQLRAVSNEVGVQDRDKWNGPLALDALKRAMLEYFRMECEILKQ</sequence>
<dbReference type="InterPro" id="IPR035994">
    <property type="entry name" value="Nucleoside_phosphorylase_sf"/>
</dbReference>
<reference evidence="4" key="1">
    <citation type="submission" date="2020-10" db="EMBL/GenBank/DDBJ databases">
        <authorList>
            <person name="Gilroy R."/>
        </authorList>
    </citation>
    <scope>NUCLEOTIDE SEQUENCE</scope>
    <source>
        <strain evidence="4">15467</strain>
    </source>
</reference>
<keyword evidence="1" id="KW-0474">Menaquinone biosynthesis</keyword>
<evidence type="ECO:0000259" key="3">
    <source>
        <dbReference type="Pfam" id="PF01048"/>
    </source>
</evidence>
<dbReference type="Proteomes" id="UP000823635">
    <property type="component" value="Unassembled WGS sequence"/>
</dbReference>
<dbReference type="SUPFAM" id="SSF53167">
    <property type="entry name" value="Purine and uridine phosphorylases"/>
    <property type="match status" value="1"/>
</dbReference>
<dbReference type="PANTHER" id="PTHR46832">
    <property type="entry name" value="5'-METHYLTHIOADENOSINE/S-ADENOSYLHOMOCYSTEINE NUCLEOSIDASE"/>
    <property type="match status" value="1"/>
</dbReference>
<dbReference type="HAMAP" id="MF_00991">
    <property type="entry name" value="MqnB"/>
    <property type="match status" value="1"/>
</dbReference>
<dbReference type="Pfam" id="PF01048">
    <property type="entry name" value="PNP_UDP_1"/>
    <property type="match status" value="1"/>
</dbReference>
<dbReference type="NCBIfam" id="TIGR03664">
    <property type="entry name" value="fut_nucase"/>
    <property type="match status" value="1"/>
</dbReference>
<evidence type="ECO:0000256" key="1">
    <source>
        <dbReference type="HAMAP-Rule" id="MF_00991"/>
    </source>
</evidence>
<evidence type="ECO:0000313" key="4">
    <source>
        <dbReference type="EMBL" id="MBO8429714.1"/>
    </source>
</evidence>
<organism evidence="4 5">
    <name type="scientific">Candidatus Egerieousia excrementavium</name>
    <dbReference type="NCBI Taxonomy" id="2840778"/>
    <lineage>
        <taxon>Bacteria</taxon>
        <taxon>Pseudomonadati</taxon>
        <taxon>Bacteroidota</taxon>
        <taxon>Bacteroidia</taxon>
        <taxon>Bacteroidales</taxon>
        <taxon>Candidatus Egerieousia</taxon>
    </lineage>
</organism>
<dbReference type="EC" id="3.2.2.26" evidence="1 2"/>
<dbReference type="PANTHER" id="PTHR46832:SF2">
    <property type="entry name" value="FUTALOSINE HYDROLASE"/>
    <property type="match status" value="1"/>
</dbReference>
<dbReference type="GO" id="GO:0005829">
    <property type="term" value="C:cytosol"/>
    <property type="evidence" value="ECO:0007669"/>
    <property type="project" value="TreeGrafter"/>
</dbReference>
<dbReference type="Gene3D" id="3.40.50.1580">
    <property type="entry name" value="Nucleoside phosphorylase domain"/>
    <property type="match status" value="1"/>
</dbReference>
<name>A0A9D9DL10_9BACT</name>
<dbReference type="InterPro" id="IPR000845">
    <property type="entry name" value="Nucleoside_phosphorylase_d"/>
</dbReference>
<dbReference type="InterPro" id="IPR019963">
    <property type="entry name" value="FL_hydrolase_MqnB"/>
</dbReference>
<comment type="caution">
    <text evidence="4">The sequence shown here is derived from an EMBL/GenBank/DDBJ whole genome shotgun (WGS) entry which is preliminary data.</text>
</comment>
<dbReference type="GO" id="GO:0008930">
    <property type="term" value="F:methylthioadenosine nucleosidase activity"/>
    <property type="evidence" value="ECO:0007669"/>
    <property type="project" value="TreeGrafter"/>
</dbReference>
<comment type="similarity">
    <text evidence="1">Belongs to the PNP/UDP phosphorylase family. Futalosine hydrolase subfamily.</text>
</comment>
<accession>A0A9D9DL10</accession>
<protein>
    <recommendedName>
        <fullName evidence="1 2">Futalosine hydrolase</fullName>
        <shortName evidence="1">FL hydrolase</shortName>
        <ecNumber evidence="1 2">3.2.2.26</ecNumber>
    </recommendedName>
    <alternativeName>
        <fullName evidence="1">Futalosine nucleosidase</fullName>
    </alternativeName>
    <alternativeName>
        <fullName evidence="1">Menaquinone biosynthetic enzyme MqnB</fullName>
    </alternativeName>
</protein>
<gene>
    <name evidence="1 4" type="primary">mqnB</name>
    <name evidence="4" type="ORF">IAC68_07290</name>
</gene>
<reference evidence="4" key="2">
    <citation type="journal article" date="2021" name="PeerJ">
        <title>Extensive microbial diversity within the chicken gut microbiome revealed by metagenomics and culture.</title>
        <authorList>
            <person name="Gilroy R."/>
            <person name="Ravi A."/>
            <person name="Getino M."/>
            <person name="Pursley I."/>
            <person name="Horton D.L."/>
            <person name="Alikhan N.F."/>
            <person name="Baker D."/>
            <person name="Gharbi K."/>
            <person name="Hall N."/>
            <person name="Watson M."/>
            <person name="Adriaenssens E.M."/>
            <person name="Foster-Nyarko E."/>
            <person name="Jarju S."/>
            <person name="Secka A."/>
            <person name="Antonio M."/>
            <person name="Oren A."/>
            <person name="Chaudhuri R.R."/>
            <person name="La Ragione R."/>
            <person name="Hildebrand F."/>
            <person name="Pallen M.J."/>
        </authorList>
    </citation>
    <scope>NUCLEOTIDE SEQUENCE</scope>
    <source>
        <strain evidence="4">15467</strain>
    </source>
</reference>
<evidence type="ECO:0000313" key="5">
    <source>
        <dbReference type="Proteomes" id="UP000823635"/>
    </source>
</evidence>
<evidence type="ECO:0000256" key="2">
    <source>
        <dbReference type="NCBIfam" id="TIGR03664"/>
    </source>
</evidence>
<comment type="pathway">
    <text evidence="1">Quinol/quinone metabolism; menaquinone biosynthesis.</text>
</comment>
<comment type="catalytic activity">
    <reaction evidence="1">
        <text>futalosine + H2O = dehypoxanthine futalosine + hypoxanthine</text>
        <dbReference type="Rhea" id="RHEA:25904"/>
        <dbReference type="ChEBI" id="CHEBI:15377"/>
        <dbReference type="ChEBI" id="CHEBI:17368"/>
        <dbReference type="ChEBI" id="CHEBI:58863"/>
        <dbReference type="ChEBI" id="CHEBI:58864"/>
        <dbReference type="EC" id="3.2.2.26"/>
    </reaction>
</comment>
<comment type="function">
    <text evidence="1">Catalyzes the hydrolysis of futalosine (FL) to dehypoxanthine futalosine (DHFL) and hypoxanthine, a step in the biosynthesis of menaquinone (MK, vitamin K2).</text>
</comment>